<comment type="similarity">
    <text evidence="2">Belongs to the acyltransferase 3 family.</text>
</comment>
<dbReference type="Proteomes" id="UP000008366">
    <property type="component" value="Unassembled WGS sequence"/>
</dbReference>
<proteinExistence type="inferred from homology"/>
<feature type="region of interest" description="Disordered" evidence="7">
    <location>
        <begin position="1"/>
        <end position="30"/>
    </location>
</feature>
<organism evidence="10 11">
    <name type="scientific">Kineosphaera limosa NBRC 100340</name>
    <dbReference type="NCBI Taxonomy" id="1184609"/>
    <lineage>
        <taxon>Bacteria</taxon>
        <taxon>Bacillati</taxon>
        <taxon>Actinomycetota</taxon>
        <taxon>Actinomycetes</taxon>
        <taxon>Micrococcales</taxon>
        <taxon>Dermatophilaceae</taxon>
        <taxon>Kineosphaera</taxon>
    </lineage>
</organism>
<dbReference type="PANTHER" id="PTHR40074:SF2">
    <property type="entry name" value="O-ACETYLTRANSFERASE WECH"/>
    <property type="match status" value="1"/>
</dbReference>
<feature type="transmembrane region" description="Helical" evidence="8">
    <location>
        <begin position="338"/>
        <end position="359"/>
    </location>
</feature>
<keyword evidence="3" id="KW-1003">Cell membrane</keyword>
<feature type="domain" description="Acyltransferase 3" evidence="9">
    <location>
        <begin position="33"/>
        <end position="354"/>
    </location>
</feature>
<feature type="region of interest" description="Disordered" evidence="7">
    <location>
        <begin position="400"/>
        <end position="426"/>
    </location>
</feature>
<evidence type="ECO:0000256" key="1">
    <source>
        <dbReference type="ARBA" id="ARBA00004651"/>
    </source>
</evidence>
<feature type="transmembrane region" description="Helical" evidence="8">
    <location>
        <begin position="73"/>
        <end position="94"/>
    </location>
</feature>
<dbReference type="GO" id="GO:0005886">
    <property type="term" value="C:plasma membrane"/>
    <property type="evidence" value="ECO:0007669"/>
    <property type="project" value="UniProtKB-SubCell"/>
</dbReference>
<dbReference type="GO" id="GO:0016413">
    <property type="term" value="F:O-acetyltransferase activity"/>
    <property type="evidence" value="ECO:0007669"/>
    <property type="project" value="TreeGrafter"/>
</dbReference>
<evidence type="ECO:0000256" key="3">
    <source>
        <dbReference type="ARBA" id="ARBA00022475"/>
    </source>
</evidence>
<evidence type="ECO:0000256" key="4">
    <source>
        <dbReference type="ARBA" id="ARBA00022692"/>
    </source>
</evidence>
<feature type="transmembrane region" description="Helical" evidence="8">
    <location>
        <begin position="114"/>
        <end position="132"/>
    </location>
</feature>
<feature type="compositionally biased region" description="Pro residues" evidence="7">
    <location>
        <begin position="19"/>
        <end position="30"/>
    </location>
</feature>
<dbReference type="OrthoDB" id="4394033at2"/>
<keyword evidence="6 8" id="KW-0472">Membrane</keyword>
<comment type="subcellular location">
    <subcellularLocation>
        <location evidence="1">Cell membrane</location>
        <topology evidence="1">Multi-pass membrane protein</topology>
    </subcellularLocation>
</comment>
<dbReference type="PANTHER" id="PTHR40074">
    <property type="entry name" value="O-ACETYLTRANSFERASE WECH"/>
    <property type="match status" value="1"/>
</dbReference>
<dbReference type="eggNOG" id="COG4763">
    <property type="taxonomic scope" value="Bacteria"/>
</dbReference>
<feature type="transmembrane region" description="Helical" evidence="8">
    <location>
        <begin position="40"/>
        <end position="58"/>
    </location>
</feature>
<dbReference type="GO" id="GO:0009246">
    <property type="term" value="P:enterobacterial common antigen biosynthetic process"/>
    <property type="evidence" value="ECO:0007669"/>
    <property type="project" value="TreeGrafter"/>
</dbReference>
<dbReference type="AlphaFoldDB" id="K6WWI2"/>
<feature type="transmembrane region" description="Helical" evidence="8">
    <location>
        <begin position="180"/>
        <end position="196"/>
    </location>
</feature>
<evidence type="ECO:0000259" key="9">
    <source>
        <dbReference type="Pfam" id="PF01757"/>
    </source>
</evidence>
<feature type="compositionally biased region" description="Low complexity" evidence="7">
    <location>
        <begin position="400"/>
        <end position="419"/>
    </location>
</feature>
<evidence type="ECO:0000256" key="5">
    <source>
        <dbReference type="ARBA" id="ARBA00022989"/>
    </source>
</evidence>
<gene>
    <name evidence="10" type="ORF">KILIM_039_00310</name>
</gene>
<dbReference type="InterPro" id="IPR002656">
    <property type="entry name" value="Acyl_transf_3_dom"/>
</dbReference>
<dbReference type="RefSeq" id="WP_006592989.1">
    <property type="nucleotide sequence ID" value="NZ_BAHD01000039.1"/>
</dbReference>
<sequence length="426" mass="45992">MSIVQRASDAQRSRADAASPPPATASTPPPRMDWIDMSRAVAVVAVVLFHASIGHYYLMEHSAEGVVAWWDRVNQIVTTVRMPLLFAISGMLAAGKIRRGFRGGRAIEAAVTNYYLYVVWLLVFGAMLLLAGDRPVPFRVDSFSVYLQEFYQPNSPLWYVFALAIYLVAFTALRRVHPGVVLGGLLALHLVSTQLYTLESPLWTRALSYSIYFGLGVYGKQFLTQVAARPILASLALASGYLVYQQIGMTKLMSLEPPSVVDAFLTMALYVLAGIGMVGITGMLSRARPWAVVGRFIGKHTLGIYVLHIPVIVVINLGQFGPFGTLRDLVATSPLVDVLYPLIITAIIVPICIACQMLAPKVGLGALFAMPAPLRRQTERARVALAARYPVEAKSAKAAASETASAQAEGASTTAGAAEPEGVGRR</sequence>
<protein>
    <recommendedName>
        <fullName evidence="9">Acyltransferase 3 domain-containing protein</fullName>
    </recommendedName>
</protein>
<comment type="caution">
    <text evidence="10">The sequence shown here is derived from an EMBL/GenBank/DDBJ whole genome shotgun (WGS) entry which is preliminary data.</text>
</comment>
<dbReference type="STRING" id="1184609.KILIM_039_00310"/>
<evidence type="ECO:0000256" key="8">
    <source>
        <dbReference type="SAM" id="Phobius"/>
    </source>
</evidence>
<evidence type="ECO:0000256" key="7">
    <source>
        <dbReference type="SAM" id="MobiDB-lite"/>
    </source>
</evidence>
<feature type="transmembrane region" description="Helical" evidence="8">
    <location>
        <begin position="202"/>
        <end position="219"/>
    </location>
</feature>
<evidence type="ECO:0000313" key="11">
    <source>
        <dbReference type="Proteomes" id="UP000008366"/>
    </source>
</evidence>
<evidence type="ECO:0000256" key="2">
    <source>
        <dbReference type="ARBA" id="ARBA00007400"/>
    </source>
</evidence>
<keyword evidence="5 8" id="KW-1133">Transmembrane helix</keyword>
<evidence type="ECO:0000256" key="6">
    <source>
        <dbReference type="ARBA" id="ARBA00023136"/>
    </source>
</evidence>
<keyword evidence="11" id="KW-1185">Reference proteome</keyword>
<evidence type="ECO:0000313" key="10">
    <source>
        <dbReference type="EMBL" id="GAB96457.1"/>
    </source>
</evidence>
<feature type="transmembrane region" description="Helical" evidence="8">
    <location>
        <begin position="226"/>
        <end position="244"/>
    </location>
</feature>
<feature type="transmembrane region" description="Helical" evidence="8">
    <location>
        <begin position="296"/>
        <end position="318"/>
    </location>
</feature>
<keyword evidence="4 8" id="KW-0812">Transmembrane</keyword>
<reference evidence="10 11" key="1">
    <citation type="submission" date="2012-08" db="EMBL/GenBank/DDBJ databases">
        <title>Whole genome shotgun sequence of Kineosphaera limosa NBRC 100340.</title>
        <authorList>
            <person name="Yoshida I."/>
            <person name="Isaki S."/>
            <person name="Hosoyama A."/>
            <person name="Tsuchikane K."/>
            <person name="Katsumata H."/>
            <person name="Ando Y."/>
            <person name="Ohji S."/>
            <person name="Hamada M."/>
            <person name="Tamura T."/>
            <person name="Yamazoe A."/>
            <person name="Yamazaki S."/>
            <person name="Fujita N."/>
        </authorList>
    </citation>
    <scope>NUCLEOTIDE SEQUENCE [LARGE SCALE GENOMIC DNA]</scope>
    <source>
        <strain evidence="10 11">NBRC 100340</strain>
    </source>
</reference>
<name>K6WWI2_9MICO</name>
<dbReference type="EMBL" id="BAHD01000039">
    <property type="protein sequence ID" value="GAB96457.1"/>
    <property type="molecule type" value="Genomic_DNA"/>
</dbReference>
<dbReference type="Pfam" id="PF01757">
    <property type="entry name" value="Acyl_transf_3"/>
    <property type="match status" value="1"/>
</dbReference>
<accession>K6WWI2</accession>
<feature type="transmembrane region" description="Helical" evidence="8">
    <location>
        <begin position="264"/>
        <end position="284"/>
    </location>
</feature>
<feature type="transmembrane region" description="Helical" evidence="8">
    <location>
        <begin position="156"/>
        <end position="173"/>
    </location>
</feature>